<feature type="region of interest" description="Disordered" evidence="2">
    <location>
        <begin position="35"/>
        <end position="78"/>
    </location>
</feature>
<keyword evidence="4" id="KW-0282">Flagellum</keyword>
<dbReference type="EMBL" id="VUNQ01000001">
    <property type="protein sequence ID" value="MSU00022.1"/>
    <property type="molecule type" value="Genomic_DNA"/>
</dbReference>
<organism evidence="4 5">
    <name type="scientific">Tissierella pigra</name>
    <dbReference type="NCBI Taxonomy" id="2607614"/>
    <lineage>
        <taxon>Bacteria</taxon>
        <taxon>Bacillati</taxon>
        <taxon>Bacillota</taxon>
        <taxon>Tissierellia</taxon>
        <taxon>Tissierellales</taxon>
        <taxon>Tissierellaceae</taxon>
        <taxon>Tissierella</taxon>
    </lineage>
</organism>
<evidence type="ECO:0000313" key="4">
    <source>
        <dbReference type="EMBL" id="MSU00022.1"/>
    </source>
</evidence>
<comment type="caution">
    <text evidence="4">The sequence shown here is derived from an EMBL/GenBank/DDBJ whole genome shotgun (WGS) entry which is preliminary data.</text>
</comment>
<protein>
    <submittedName>
        <fullName evidence="4">Flagellar hook-length control protein FliK</fullName>
    </submittedName>
</protein>
<keyword evidence="1" id="KW-0175">Coiled coil</keyword>
<sequence length="432" mass="49585">MKAIFFDLKQSINTNVEVSKENSIEKSKDFFSTLESVNNKNHKEDTKNNIDSTKPKKSNTKNKVEDIEETDMVEDSDKVEKEENKKKIVYENLLFLSNNITTLEEANVTELPKEQDVSIAIEPKELALKTEEIYVESLGTNQDIKDIVDSKIDLENLNNITVNKENQEKPKLSLENNEIPEENLNFNSEEIKPKVEMKENIENMNEDTSDNELNLKPIAPPVKEEPTNGLEENNSKELSKEDVESNSVKLSSEEDKINSESAFSIQKQDIEYTRNISTEAEKTEPINPKEVIDQIVEKVRVDLTNEKNEIRIRLKPEILGEMLMNIEVTKNTVVAKVMVDNQRTKEIIENNLIQLREELKDSGLEIKTFEVFVGNSSDFNKHNPNQFNFNKNNKRLKIKAENKQVASNYEETLGVQNKANDIYSESTLNLLA</sequence>
<feature type="compositionally biased region" description="Basic and acidic residues" evidence="2">
    <location>
        <begin position="233"/>
        <end position="243"/>
    </location>
</feature>
<dbReference type="Proteomes" id="UP000469523">
    <property type="component" value="Unassembled WGS sequence"/>
</dbReference>
<keyword evidence="4" id="KW-0969">Cilium</keyword>
<evidence type="ECO:0000313" key="5">
    <source>
        <dbReference type="Proteomes" id="UP000469523"/>
    </source>
</evidence>
<dbReference type="PANTHER" id="PTHR37533:SF2">
    <property type="entry name" value="FLAGELLAR HOOK-LENGTH CONTROL PROTEIN"/>
    <property type="match status" value="1"/>
</dbReference>
<keyword evidence="5" id="KW-1185">Reference proteome</keyword>
<dbReference type="AlphaFoldDB" id="A0A6N7XH21"/>
<dbReference type="RefSeq" id="WP_154438167.1">
    <property type="nucleotide sequence ID" value="NZ_JAHLPJ010000001.1"/>
</dbReference>
<reference evidence="4 5" key="1">
    <citation type="submission" date="2019-09" db="EMBL/GenBank/DDBJ databases">
        <title>In-depth cultivation of the pig gut microbiome towards novel bacterial diversity and tailored functional studies.</title>
        <authorList>
            <person name="Wylensek D."/>
            <person name="Hitch T.C.A."/>
            <person name="Clavel T."/>
        </authorList>
    </citation>
    <scope>NUCLEOTIDE SEQUENCE [LARGE SCALE GENOMIC DNA]</scope>
    <source>
        <strain evidence="4 5">WCA3-693-APC-4?</strain>
    </source>
</reference>
<dbReference type="InterPro" id="IPR052563">
    <property type="entry name" value="FliK"/>
</dbReference>
<accession>A0A6N7XH21</accession>
<gene>
    <name evidence="4" type="ORF">FYJ83_00900</name>
</gene>
<dbReference type="CDD" id="cd17470">
    <property type="entry name" value="T3SS_Flik_C"/>
    <property type="match status" value="1"/>
</dbReference>
<evidence type="ECO:0000256" key="2">
    <source>
        <dbReference type="SAM" id="MobiDB-lite"/>
    </source>
</evidence>
<dbReference type="InterPro" id="IPR021136">
    <property type="entry name" value="Flagellar_hook_control-like_C"/>
</dbReference>
<proteinExistence type="predicted"/>
<feature type="domain" description="Flagellar hook-length control protein-like C-terminal" evidence="3">
    <location>
        <begin position="297"/>
        <end position="378"/>
    </location>
</feature>
<name>A0A6N7XH21_9FIRM</name>
<feature type="region of interest" description="Disordered" evidence="2">
    <location>
        <begin position="205"/>
        <end position="255"/>
    </location>
</feature>
<dbReference type="InterPro" id="IPR038610">
    <property type="entry name" value="FliK-like_C_sf"/>
</dbReference>
<keyword evidence="4" id="KW-0966">Cell projection</keyword>
<dbReference type="Pfam" id="PF02120">
    <property type="entry name" value="Flg_hook"/>
    <property type="match status" value="1"/>
</dbReference>
<dbReference type="Gene3D" id="3.30.750.140">
    <property type="match status" value="1"/>
</dbReference>
<dbReference type="PANTHER" id="PTHR37533">
    <property type="entry name" value="FLAGELLAR HOOK-LENGTH CONTROL PROTEIN"/>
    <property type="match status" value="1"/>
</dbReference>
<evidence type="ECO:0000256" key="1">
    <source>
        <dbReference type="SAM" id="Coils"/>
    </source>
</evidence>
<feature type="coiled-coil region" evidence="1">
    <location>
        <begin position="338"/>
        <end position="365"/>
    </location>
</feature>
<evidence type="ECO:0000259" key="3">
    <source>
        <dbReference type="Pfam" id="PF02120"/>
    </source>
</evidence>